<comment type="caution">
    <text evidence="1">The sequence shown here is derived from an EMBL/GenBank/DDBJ whole genome shotgun (WGS) entry which is preliminary data.</text>
</comment>
<dbReference type="OrthoDB" id="1115009at2"/>
<dbReference type="RefSeq" id="WP_129255362.1">
    <property type="nucleotide sequence ID" value="NZ_SAXA01000015.1"/>
</dbReference>
<reference evidence="1 2" key="1">
    <citation type="submission" date="2019-01" db="EMBL/GenBank/DDBJ databases">
        <title>Ancylomarina salipaludis sp. nov., isolated from a salt marsh.</title>
        <authorList>
            <person name="Yoon J.-H."/>
        </authorList>
    </citation>
    <scope>NUCLEOTIDE SEQUENCE [LARGE SCALE GENOMIC DNA]</scope>
    <source>
        <strain evidence="1 2">SHSM-M15</strain>
    </source>
</reference>
<gene>
    <name evidence="1" type="ORF">EO244_14260</name>
</gene>
<dbReference type="PROSITE" id="PS51257">
    <property type="entry name" value="PROKAR_LIPOPROTEIN"/>
    <property type="match status" value="1"/>
</dbReference>
<evidence type="ECO:0000313" key="2">
    <source>
        <dbReference type="Proteomes" id="UP000289703"/>
    </source>
</evidence>
<protein>
    <submittedName>
        <fullName evidence="1">DUF4249 domain-containing protein</fullName>
    </submittedName>
</protein>
<dbReference type="AlphaFoldDB" id="A0A4Q1JIS3"/>
<dbReference type="EMBL" id="SAXA01000015">
    <property type="protein sequence ID" value="RXQ89526.1"/>
    <property type="molecule type" value="Genomic_DNA"/>
</dbReference>
<keyword evidence="2" id="KW-1185">Reference proteome</keyword>
<proteinExistence type="predicted"/>
<organism evidence="1 2">
    <name type="scientific">Ancylomarina salipaludis</name>
    <dbReference type="NCBI Taxonomy" id="2501299"/>
    <lineage>
        <taxon>Bacteria</taxon>
        <taxon>Pseudomonadati</taxon>
        <taxon>Bacteroidota</taxon>
        <taxon>Bacteroidia</taxon>
        <taxon>Marinilabiliales</taxon>
        <taxon>Marinifilaceae</taxon>
        <taxon>Ancylomarina</taxon>
    </lineage>
</organism>
<name>A0A4Q1JIS3_9BACT</name>
<dbReference type="Proteomes" id="UP000289703">
    <property type="component" value="Unassembled WGS sequence"/>
</dbReference>
<accession>A0A4Q1JIS3</accession>
<sequence length="295" mass="33926">MRNYLYSIVLCIFILSSCEENLDLALKNQSPILVLNALAGKDSLVRVNVSRTYNLKEDKTNQTLNGATVELYNENKLLGSLQALNDGWYQLDASFESEKEYEIIVRHPDYNAIHSKTLIPLSTPIVDVILEKEDSNRQYYSLKFDDKEASQDYYMILLKGISLYETNGESYTYSTDINYYSDDVVFNGNLLENATDLEQQYLLGSKTFSDYSFNGQQTKISFFVEKTSNWSDFAELKVLLYHVNKDYYAFERSKNMIENRKNFAFYKKINLHSNVVSGSGIFAGYAVSTMNIKLP</sequence>
<evidence type="ECO:0000313" key="1">
    <source>
        <dbReference type="EMBL" id="RXQ89526.1"/>
    </source>
</evidence>